<feature type="compositionally biased region" description="Low complexity" evidence="1">
    <location>
        <begin position="8"/>
        <end position="27"/>
    </location>
</feature>
<dbReference type="Gene3D" id="1.20.1260.10">
    <property type="match status" value="1"/>
</dbReference>
<accession>A0A2S5GPS1</accession>
<dbReference type="OrthoDB" id="118677at2"/>
<name>A0A2S5GPS1_9BURK</name>
<dbReference type="InterPro" id="IPR025419">
    <property type="entry name" value="DUF4142"/>
</dbReference>
<proteinExistence type="predicted"/>
<comment type="caution">
    <text evidence="3">The sequence shown here is derived from an EMBL/GenBank/DDBJ whole genome shotgun (WGS) entry which is preliminary data.</text>
</comment>
<dbReference type="InterPro" id="IPR012347">
    <property type="entry name" value="Ferritin-like"/>
</dbReference>
<evidence type="ECO:0000256" key="1">
    <source>
        <dbReference type="SAM" id="MobiDB-lite"/>
    </source>
</evidence>
<dbReference type="PANTHER" id="PTHR38593:SF1">
    <property type="entry name" value="BLR2558 PROTEIN"/>
    <property type="match status" value="1"/>
</dbReference>
<evidence type="ECO:0000259" key="2">
    <source>
        <dbReference type="Pfam" id="PF13628"/>
    </source>
</evidence>
<feature type="domain" description="DUF4142" evidence="2">
    <location>
        <begin position="34"/>
        <end position="169"/>
    </location>
</feature>
<organism evidence="3 4">
    <name type="scientific">Achromobacter spanius</name>
    <dbReference type="NCBI Taxonomy" id="217203"/>
    <lineage>
        <taxon>Bacteria</taxon>
        <taxon>Pseudomonadati</taxon>
        <taxon>Pseudomonadota</taxon>
        <taxon>Betaproteobacteria</taxon>
        <taxon>Burkholderiales</taxon>
        <taxon>Alcaligenaceae</taxon>
        <taxon>Achromobacter</taxon>
    </lineage>
</organism>
<evidence type="ECO:0000313" key="4">
    <source>
        <dbReference type="Proteomes" id="UP000239990"/>
    </source>
</evidence>
<reference evidence="3 4" key="1">
    <citation type="submission" date="2018-02" db="EMBL/GenBank/DDBJ databases">
        <title>Draft Genome of Achromobacter spanius stain 6.</title>
        <authorList>
            <person name="Gunasekera T.S."/>
            <person name="Radwan O."/>
            <person name="Ruiz O.N."/>
        </authorList>
    </citation>
    <scope>NUCLEOTIDE SEQUENCE [LARGE SCALE GENOMIC DNA]</scope>
    <source>
        <strain evidence="3 4">6</strain>
    </source>
</reference>
<dbReference type="Proteomes" id="UP000239990">
    <property type="component" value="Unassembled WGS sequence"/>
</dbReference>
<dbReference type="AlphaFoldDB" id="A0A2S5GPS1"/>
<dbReference type="Pfam" id="PF13628">
    <property type="entry name" value="DUF4142"/>
    <property type="match status" value="1"/>
</dbReference>
<dbReference type="PANTHER" id="PTHR38593">
    <property type="entry name" value="BLR2558 PROTEIN"/>
    <property type="match status" value="1"/>
</dbReference>
<feature type="region of interest" description="Disordered" evidence="1">
    <location>
        <begin position="1"/>
        <end position="31"/>
    </location>
</feature>
<sequence>MLGAHGVAAAQSAQSAPKPDPADSAASITKLNSEDRGFLTRAAESGYLEVDGSKLALKKSQNAKVKQFAQKMVDDHTRVGQQLQALAKQKGFETPKEPSLVQSAKLKALDLRSDGFDEAYSDEIGVAAHEDAVELFDKATKESNDPDLKRFAADTLPALKRHLQEARALQKAIKGQGQAK</sequence>
<evidence type="ECO:0000313" key="3">
    <source>
        <dbReference type="EMBL" id="PPA74851.1"/>
    </source>
</evidence>
<protein>
    <submittedName>
        <fullName evidence="3">DUF305 domain-containing protein</fullName>
    </submittedName>
</protein>
<dbReference type="EMBL" id="PREU01000008">
    <property type="protein sequence ID" value="PPA74851.1"/>
    <property type="molecule type" value="Genomic_DNA"/>
</dbReference>
<gene>
    <name evidence="3" type="ORF">C4E15_18390</name>
</gene>